<evidence type="ECO:0000259" key="19">
    <source>
        <dbReference type="Pfam" id="PF02709"/>
    </source>
</evidence>
<keyword evidence="9" id="KW-0735">Signal-anchor</keyword>
<evidence type="ECO:0000256" key="17">
    <source>
        <dbReference type="ARBA" id="ARBA00071794"/>
    </source>
</evidence>
<proteinExistence type="inferred from homology"/>
<evidence type="ECO:0000256" key="13">
    <source>
        <dbReference type="ARBA" id="ARBA00023180"/>
    </source>
</evidence>
<keyword evidence="6" id="KW-0808">Transferase</keyword>
<gene>
    <name evidence="21" type="ORF">GWI33_018059</name>
</gene>
<evidence type="ECO:0000313" key="22">
    <source>
        <dbReference type="Proteomes" id="UP000625711"/>
    </source>
</evidence>
<reference evidence="21" key="1">
    <citation type="submission" date="2020-08" db="EMBL/GenBank/DDBJ databases">
        <title>Genome sequencing and assembly of the red palm weevil Rhynchophorus ferrugineus.</title>
        <authorList>
            <person name="Dias G.B."/>
            <person name="Bergman C.M."/>
            <person name="Manee M."/>
        </authorList>
    </citation>
    <scope>NUCLEOTIDE SEQUENCE</scope>
    <source>
        <strain evidence="21">AA-2017</strain>
        <tissue evidence="21">Whole larva</tissue>
    </source>
</reference>
<dbReference type="EMBL" id="JAACXV010014298">
    <property type="protein sequence ID" value="KAF7268863.1"/>
    <property type="molecule type" value="Genomic_DNA"/>
</dbReference>
<dbReference type="Pfam" id="PF13733">
    <property type="entry name" value="Glyco_transf_7N"/>
    <property type="match status" value="1"/>
</dbReference>
<evidence type="ECO:0000256" key="5">
    <source>
        <dbReference type="ARBA" id="ARBA00022676"/>
    </source>
</evidence>
<evidence type="ECO:0000256" key="1">
    <source>
        <dbReference type="ARBA" id="ARBA00001936"/>
    </source>
</evidence>
<keyword evidence="5" id="KW-0328">Glycosyltransferase</keyword>
<evidence type="ECO:0000256" key="16">
    <source>
        <dbReference type="ARBA" id="ARBA00066515"/>
    </source>
</evidence>
<evidence type="ECO:0000256" key="8">
    <source>
        <dbReference type="ARBA" id="ARBA00022723"/>
    </source>
</evidence>
<dbReference type="InterPro" id="IPR027791">
    <property type="entry name" value="Galactosyl_T_C"/>
</dbReference>
<dbReference type="PRINTS" id="PR02050">
    <property type="entry name" value="B14GALTRFASE"/>
</dbReference>
<dbReference type="UniPathway" id="UPA00378"/>
<comment type="subcellular location">
    <subcellularLocation>
        <location evidence="2">Golgi apparatus membrane</location>
        <topology evidence="2">Single-pass type II membrane protein</topology>
    </subcellularLocation>
</comment>
<dbReference type="AlphaFoldDB" id="A0A834HWW6"/>
<keyword evidence="10" id="KW-1133">Transmembrane helix</keyword>
<evidence type="ECO:0000256" key="3">
    <source>
        <dbReference type="ARBA" id="ARBA00004922"/>
    </source>
</evidence>
<dbReference type="SUPFAM" id="SSF53448">
    <property type="entry name" value="Nucleotide-diphospho-sugar transferases"/>
    <property type="match status" value="1"/>
</dbReference>
<comment type="catalytic activity">
    <reaction evidence="15">
        <text>3-O-(beta-D-xylosyl)-L-seryl-[protein] + UDP-alpha-D-galactose = 3-O-(beta-D-galactosyl-(1-&gt;4)-beta-D-xylosyl)-L-seryl-[protein] + UDP + H(+)</text>
        <dbReference type="Rhea" id="RHEA:15297"/>
        <dbReference type="Rhea" id="RHEA-COMP:12567"/>
        <dbReference type="Rhea" id="RHEA-COMP:12570"/>
        <dbReference type="ChEBI" id="CHEBI:15378"/>
        <dbReference type="ChEBI" id="CHEBI:58223"/>
        <dbReference type="ChEBI" id="CHEBI:66914"/>
        <dbReference type="ChEBI" id="CHEBI:132085"/>
        <dbReference type="ChEBI" id="CHEBI:132088"/>
        <dbReference type="EC" id="2.4.1.133"/>
    </reaction>
</comment>
<dbReference type="Proteomes" id="UP000625711">
    <property type="component" value="Unassembled WGS sequence"/>
</dbReference>
<evidence type="ECO:0000256" key="14">
    <source>
        <dbReference type="ARBA" id="ARBA00023211"/>
    </source>
</evidence>
<evidence type="ECO:0000256" key="7">
    <source>
        <dbReference type="ARBA" id="ARBA00022692"/>
    </source>
</evidence>
<evidence type="ECO:0000256" key="11">
    <source>
        <dbReference type="ARBA" id="ARBA00023034"/>
    </source>
</evidence>
<protein>
    <recommendedName>
        <fullName evidence="17">Beta-1,4-galactosyltransferase 7</fullName>
        <ecNumber evidence="16">2.4.1.133</ecNumber>
    </recommendedName>
    <alternativeName>
        <fullName evidence="18">Proteoglycan UDP-galactose:beta-xylose beta1,4-galactosyltransferase I</fullName>
    </alternativeName>
</protein>
<comment type="cofactor">
    <cofactor evidence="1">
        <name>Mn(2+)</name>
        <dbReference type="ChEBI" id="CHEBI:29035"/>
    </cofactor>
</comment>
<comment type="pathway">
    <text evidence="3">Protein modification; protein glycosylation.</text>
</comment>
<keyword evidence="8" id="KW-0479">Metal-binding</keyword>
<keyword evidence="13" id="KW-0325">Glycoprotein</keyword>
<dbReference type="InterPro" id="IPR003859">
    <property type="entry name" value="Galactosyl_T"/>
</dbReference>
<evidence type="ECO:0000256" key="2">
    <source>
        <dbReference type="ARBA" id="ARBA00004323"/>
    </source>
</evidence>
<dbReference type="GO" id="GO:0046872">
    <property type="term" value="F:metal ion binding"/>
    <property type="evidence" value="ECO:0007669"/>
    <property type="project" value="UniProtKB-KW"/>
</dbReference>
<dbReference type="GO" id="GO:0005975">
    <property type="term" value="P:carbohydrate metabolic process"/>
    <property type="evidence" value="ECO:0007669"/>
    <property type="project" value="InterPro"/>
</dbReference>
<dbReference type="GO" id="GO:0046525">
    <property type="term" value="F:xylosylprotein 4-beta-galactosyltransferase activity"/>
    <property type="evidence" value="ECO:0007669"/>
    <property type="project" value="UniProtKB-EC"/>
</dbReference>
<organism evidence="21 22">
    <name type="scientific">Rhynchophorus ferrugineus</name>
    <name type="common">Red palm weevil</name>
    <name type="synonym">Curculio ferrugineus</name>
    <dbReference type="NCBI Taxonomy" id="354439"/>
    <lineage>
        <taxon>Eukaryota</taxon>
        <taxon>Metazoa</taxon>
        <taxon>Ecdysozoa</taxon>
        <taxon>Arthropoda</taxon>
        <taxon>Hexapoda</taxon>
        <taxon>Insecta</taxon>
        <taxon>Pterygota</taxon>
        <taxon>Neoptera</taxon>
        <taxon>Endopterygota</taxon>
        <taxon>Coleoptera</taxon>
        <taxon>Polyphaga</taxon>
        <taxon>Cucujiformia</taxon>
        <taxon>Curculionidae</taxon>
        <taxon>Dryophthorinae</taxon>
        <taxon>Rhynchophorus</taxon>
    </lineage>
</organism>
<evidence type="ECO:0000313" key="21">
    <source>
        <dbReference type="EMBL" id="KAF7268863.1"/>
    </source>
</evidence>
<name>A0A834HWW6_RHYFE</name>
<sequence length="274" mass="32682">MTVFLSYKLLVKEQCSYNNYEVLKYQMTGSQTKKLSSQHKLALIVPFRDRFEELLLFAPYIHKFLLAQNIDHHIFVINQVDTYRFNRASLINVGYIYTKDNFDYIAMHDVDLLPLNNELKYYYPNQPYHVAAPELHPRYHYQKFIGGILLINREHYELVDGLSNRYWGWGLEDDEFYVRLKDAHLNITRPENISTNMTNTFRHIHGKHRKRDTIKCFNQRESTRKRDRQTGLHDVKYKIVSHNELIIDESPVTVVNVQLFCDRNSTPWCDCDGK</sequence>
<comment type="caution">
    <text evidence="21">The sequence shown here is derived from an EMBL/GenBank/DDBJ whole genome shotgun (WGS) entry which is preliminary data.</text>
</comment>
<evidence type="ECO:0000256" key="4">
    <source>
        <dbReference type="ARBA" id="ARBA00005735"/>
    </source>
</evidence>
<dbReference type="GO" id="GO:0000139">
    <property type="term" value="C:Golgi membrane"/>
    <property type="evidence" value="ECO:0007669"/>
    <property type="project" value="UniProtKB-SubCell"/>
</dbReference>
<evidence type="ECO:0000256" key="12">
    <source>
        <dbReference type="ARBA" id="ARBA00023136"/>
    </source>
</evidence>
<evidence type="ECO:0000259" key="20">
    <source>
        <dbReference type="Pfam" id="PF13733"/>
    </source>
</evidence>
<evidence type="ECO:0000256" key="10">
    <source>
        <dbReference type="ARBA" id="ARBA00022989"/>
    </source>
</evidence>
<keyword evidence="22" id="KW-1185">Reference proteome</keyword>
<dbReference type="GO" id="GO:0030166">
    <property type="term" value="P:proteoglycan biosynthetic process"/>
    <property type="evidence" value="ECO:0007669"/>
    <property type="project" value="TreeGrafter"/>
</dbReference>
<evidence type="ECO:0000256" key="9">
    <source>
        <dbReference type="ARBA" id="ARBA00022968"/>
    </source>
</evidence>
<dbReference type="OrthoDB" id="6020664at2759"/>
<keyword evidence="7" id="KW-0812">Transmembrane</keyword>
<dbReference type="FunFam" id="3.90.550.10:FF:000062">
    <property type="entry name" value="beta-1,4-galactosyltransferase 7 isoform X1"/>
    <property type="match status" value="1"/>
</dbReference>
<dbReference type="PANTHER" id="PTHR19300:SF30">
    <property type="entry name" value="BETA-1,4-GALACTOSYLTRANSFERASE 7"/>
    <property type="match status" value="1"/>
</dbReference>
<dbReference type="PANTHER" id="PTHR19300">
    <property type="entry name" value="BETA-1,4-GALACTOSYLTRANSFERASE"/>
    <property type="match status" value="1"/>
</dbReference>
<dbReference type="EC" id="2.4.1.133" evidence="16"/>
<dbReference type="InterPro" id="IPR027995">
    <property type="entry name" value="Galactosyl_T_N"/>
</dbReference>
<accession>A0A834HWW6</accession>
<keyword evidence="14" id="KW-0464">Manganese</keyword>
<dbReference type="Gene3D" id="3.90.550.10">
    <property type="entry name" value="Spore Coat Polysaccharide Biosynthesis Protein SpsA, Chain A"/>
    <property type="match status" value="1"/>
</dbReference>
<keyword evidence="12" id="KW-0472">Membrane</keyword>
<evidence type="ECO:0000256" key="18">
    <source>
        <dbReference type="ARBA" id="ARBA00082548"/>
    </source>
</evidence>
<keyword evidence="11" id="KW-0333">Golgi apparatus</keyword>
<dbReference type="InterPro" id="IPR029044">
    <property type="entry name" value="Nucleotide-diphossugar_trans"/>
</dbReference>
<dbReference type="CDD" id="cd00899">
    <property type="entry name" value="b4GalT"/>
    <property type="match status" value="1"/>
</dbReference>
<evidence type="ECO:0000256" key="6">
    <source>
        <dbReference type="ARBA" id="ARBA00022679"/>
    </source>
</evidence>
<dbReference type="Pfam" id="PF02709">
    <property type="entry name" value="Glyco_transf_7C"/>
    <property type="match status" value="1"/>
</dbReference>
<evidence type="ECO:0000256" key="15">
    <source>
        <dbReference type="ARBA" id="ARBA00051458"/>
    </source>
</evidence>
<feature type="domain" description="Galactosyltransferase C-terminal" evidence="19">
    <location>
        <begin position="127"/>
        <end position="203"/>
    </location>
</feature>
<feature type="domain" description="Galactosyltransferase N-terminal" evidence="20">
    <location>
        <begin position="31"/>
        <end position="121"/>
    </location>
</feature>
<comment type="similarity">
    <text evidence="4">Belongs to the glycosyltransferase 7 family.</text>
</comment>